<evidence type="ECO:0000313" key="8">
    <source>
        <dbReference type="EMBL" id="MEK0306673.1"/>
    </source>
</evidence>
<organism evidence="8 9">
    <name type="scientific">Bifidobacterium favimelis</name>
    <dbReference type="NCBI Taxonomy" id="3122979"/>
    <lineage>
        <taxon>Bacteria</taxon>
        <taxon>Bacillati</taxon>
        <taxon>Actinomycetota</taxon>
        <taxon>Actinomycetes</taxon>
        <taxon>Bifidobacteriales</taxon>
        <taxon>Bifidobacteriaceae</taxon>
        <taxon>Bifidobacterium</taxon>
    </lineage>
</organism>
<dbReference type="InterPro" id="IPR001650">
    <property type="entry name" value="Helicase_C-like"/>
</dbReference>
<dbReference type="InterPro" id="IPR011545">
    <property type="entry name" value="DEAD/DEAH_box_helicase_dom"/>
</dbReference>
<reference evidence="8 9" key="1">
    <citation type="submission" date="2024-02" db="EMBL/GenBank/DDBJ databases">
        <title>Bifidobacterium honeyensis sp. nov., isolated from the comb honey.</title>
        <authorList>
            <person name="Liu W."/>
            <person name="Li Y."/>
        </authorList>
    </citation>
    <scope>NUCLEOTIDE SEQUENCE [LARGE SCALE GENOMIC DNA]</scope>
    <source>
        <strain evidence="8 9">IMAU50988</strain>
    </source>
</reference>
<dbReference type="SMART" id="SM00490">
    <property type="entry name" value="HELICc"/>
    <property type="match status" value="1"/>
</dbReference>
<proteinExistence type="predicted"/>
<evidence type="ECO:0000256" key="2">
    <source>
        <dbReference type="ARBA" id="ARBA00022801"/>
    </source>
</evidence>
<dbReference type="Pfam" id="PF08148">
    <property type="entry name" value="DSHCT"/>
    <property type="match status" value="1"/>
</dbReference>
<dbReference type="PANTHER" id="PTHR12131">
    <property type="entry name" value="ATP-DEPENDENT RNA AND DNA HELICASE"/>
    <property type="match status" value="1"/>
</dbReference>
<dbReference type="GO" id="GO:0004386">
    <property type="term" value="F:helicase activity"/>
    <property type="evidence" value="ECO:0007669"/>
    <property type="project" value="UniProtKB-KW"/>
</dbReference>
<evidence type="ECO:0000256" key="3">
    <source>
        <dbReference type="ARBA" id="ARBA00022806"/>
    </source>
</evidence>
<dbReference type="SMART" id="SM00487">
    <property type="entry name" value="DEXDc"/>
    <property type="match status" value="1"/>
</dbReference>
<dbReference type="PROSITE" id="PS51192">
    <property type="entry name" value="HELICASE_ATP_BIND_1"/>
    <property type="match status" value="1"/>
</dbReference>
<keyword evidence="4" id="KW-0067">ATP-binding</keyword>
<feature type="compositionally biased region" description="Basic and acidic residues" evidence="5">
    <location>
        <begin position="266"/>
        <end position="280"/>
    </location>
</feature>
<accession>A0ABU8ZN59</accession>
<dbReference type="Proteomes" id="UP001373159">
    <property type="component" value="Unassembled WGS sequence"/>
</dbReference>
<dbReference type="InterPro" id="IPR014001">
    <property type="entry name" value="Helicase_ATP-bd"/>
</dbReference>
<feature type="region of interest" description="Disordered" evidence="5">
    <location>
        <begin position="1"/>
        <end position="23"/>
    </location>
</feature>
<evidence type="ECO:0000313" key="9">
    <source>
        <dbReference type="Proteomes" id="UP001373159"/>
    </source>
</evidence>
<keyword evidence="1" id="KW-0547">Nucleotide-binding</keyword>
<keyword evidence="9" id="KW-1185">Reference proteome</keyword>
<dbReference type="Pfam" id="PF00270">
    <property type="entry name" value="DEAD"/>
    <property type="match status" value="1"/>
</dbReference>
<evidence type="ECO:0000256" key="1">
    <source>
        <dbReference type="ARBA" id="ARBA00022741"/>
    </source>
</evidence>
<keyword evidence="3 8" id="KW-0347">Helicase</keyword>
<name>A0ABU8ZN59_9BIFI</name>
<feature type="domain" description="Helicase C-terminal" evidence="7">
    <location>
        <begin position="310"/>
        <end position="501"/>
    </location>
</feature>
<dbReference type="PANTHER" id="PTHR12131:SF1">
    <property type="entry name" value="ATP-DEPENDENT RNA HELICASE SUPV3L1, MITOCHONDRIAL-RELATED"/>
    <property type="match status" value="1"/>
</dbReference>
<feature type="compositionally biased region" description="Basic and acidic residues" evidence="5">
    <location>
        <begin position="288"/>
        <end position="302"/>
    </location>
</feature>
<dbReference type="PROSITE" id="PS51194">
    <property type="entry name" value="HELICASE_CTER"/>
    <property type="match status" value="1"/>
</dbReference>
<dbReference type="InterPro" id="IPR012961">
    <property type="entry name" value="Ski2/MTR4_C"/>
</dbReference>
<evidence type="ECO:0000259" key="7">
    <source>
        <dbReference type="PROSITE" id="PS51194"/>
    </source>
</evidence>
<dbReference type="InterPro" id="IPR027417">
    <property type="entry name" value="P-loop_NTPase"/>
</dbReference>
<dbReference type="Gene3D" id="3.40.50.300">
    <property type="entry name" value="P-loop containing nucleotide triphosphate hydrolases"/>
    <property type="match status" value="2"/>
</dbReference>
<gene>
    <name evidence="8" type="ORF">V8P97_04240</name>
</gene>
<dbReference type="SUPFAM" id="SSF52540">
    <property type="entry name" value="P-loop containing nucleoside triphosphate hydrolases"/>
    <property type="match status" value="1"/>
</dbReference>
<dbReference type="RefSeq" id="WP_340469218.1">
    <property type="nucleotide sequence ID" value="NZ_JBANBB010000001.1"/>
</dbReference>
<feature type="compositionally biased region" description="Polar residues" evidence="5">
    <location>
        <begin position="250"/>
        <end position="265"/>
    </location>
</feature>
<protein>
    <submittedName>
        <fullName evidence="8">DEAD/DEAH box helicase</fullName>
    </submittedName>
</protein>
<keyword evidence="2" id="KW-0378">Hydrolase</keyword>
<feature type="domain" description="Helicase ATP-binding" evidence="6">
    <location>
        <begin position="55"/>
        <end position="213"/>
    </location>
</feature>
<dbReference type="Gene3D" id="1.10.3380.30">
    <property type="match status" value="1"/>
</dbReference>
<evidence type="ECO:0000259" key="6">
    <source>
        <dbReference type="PROSITE" id="PS51192"/>
    </source>
</evidence>
<evidence type="ECO:0000256" key="5">
    <source>
        <dbReference type="SAM" id="MobiDB-lite"/>
    </source>
</evidence>
<dbReference type="InterPro" id="IPR050699">
    <property type="entry name" value="RNA-DNA_Helicase"/>
</dbReference>
<feature type="region of interest" description="Disordered" evidence="5">
    <location>
        <begin position="243"/>
        <end position="302"/>
    </location>
</feature>
<dbReference type="SMART" id="SM01142">
    <property type="entry name" value="DSHCT"/>
    <property type="match status" value="1"/>
</dbReference>
<evidence type="ECO:0000256" key="4">
    <source>
        <dbReference type="ARBA" id="ARBA00022840"/>
    </source>
</evidence>
<dbReference type="EMBL" id="JBANBB010000001">
    <property type="protein sequence ID" value="MEK0306673.1"/>
    <property type="molecule type" value="Genomic_DNA"/>
</dbReference>
<feature type="compositionally biased region" description="Basic and acidic residues" evidence="5">
    <location>
        <begin position="8"/>
        <end position="18"/>
    </location>
</feature>
<sequence length="855" mass="96482">MSSHQRVNRVDEDREPDPAQRYADFRRRRRRLVGASGRFEAEQPFALDDFQKEAIEALEDGENVLVAAPTGAGKTIVADFAVFLAQEQNVKAFYTTPIKALSNQKYHDLVDRYGEDRVGLLTGDTSINSEADIVVMTTEVLRNMLYEHSTTLTALKYVILDEVHYLADRFRGPVWEEVIIHLPASARIVGLSATVSNVEDFSSWISSVRGATRLVVSEDRPVPLEQHVLVQADRRTEPEIIDLYRHDGSGRQTSRINPALTSRLDQLTRQHERAQEEGRKGGHRHGRKGADRDRRRQGERYRPSREAVVDELDFMDMLPGIYFIFSRNGCDQAVQQCMRAGLQLTTDEEARRIRRIVDSMVEGQLSREDLKALGFAQFRFALEEGFAAHHAGVITLFRQIVEHLFELGLIKVVFATETLALGINMPARCVVVEKLDKFDGTGHVALTPGEFTQLTGRAGRRGIDDIGHVVVVDHRDFSPQIMAALSSKRVYPLHSSFRPTFNMAVNLLNSSDYDTARTTLDHSFAQWEANESASELEERIRTLTQALEGYEEAAKCSRGDFIEFVRIRAALSTAQKNGRRELERRRYSGEQERAQAYARLDAHIEELKERERHHPCRQCPDLAKHMKWGHRWVREERELERVQARYDSRTGSVSRQFDRICTILTRLGYIRRVGGKDYRLTDQGQLLRGIYSEQDLTLAQILVKGILNDLEPEELAAAMSGMIYEARRGMGGEPRYLPGGPSGPLARSISAMEAQWGRVAQECDEAGLMVPDELDFGLANVIYDWACGDSLAAVLNDTELTAGDFVRNAKRLSDVLTQIVQVEAYLGEEGPALARKARIAADQVNRGIVAYTGVE</sequence>
<comment type="caution">
    <text evidence="8">The sequence shown here is derived from an EMBL/GenBank/DDBJ whole genome shotgun (WGS) entry which is preliminary data.</text>
</comment>